<gene>
    <name evidence="3" type="ORF">BB934_42430</name>
</gene>
<feature type="binding site" evidence="2">
    <location>
        <position position="93"/>
    </location>
    <ligand>
        <name>Mg(2+)</name>
        <dbReference type="ChEBI" id="CHEBI:18420"/>
        <label>2</label>
    </ligand>
</feature>
<dbReference type="PANTHER" id="PTHR20854">
    <property type="entry name" value="INOSITOL MONOPHOSPHATASE"/>
    <property type="match status" value="1"/>
</dbReference>
<dbReference type="OrthoDB" id="9785695at2"/>
<feature type="binding site" evidence="2">
    <location>
        <position position="91"/>
    </location>
    <ligand>
        <name>Mg(2+)</name>
        <dbReference type="ChEBI" id="CHEBI:18420"/>
        <label>1</label>
        <note>catalytic</note>
    </ligand>
</feature>
<name>A0A1B2EY65_9HYPH</name>
<dbReference type="InterPro" id="IPR000760">
    <property type="entry name" value="Inositol_monophosphatase-like"/>
</dbReference>
<dbReference type="PRINTS" id="PR00377">
    <property type="entry name" value="IMPHPHTASES"/>
</dbReference>
<organism evidence="3">
    <name type="scientific">Microvirga ossetica</name>
    <dbReference type="NCBI Taxonomy" id="1882682"/>
    <lineage>
        <taxon>Bacteria</taxon>
        <taxon>Pseudomonadati</taxon>
        <taxon>Pseudomonadota</taxon>
        <taxon>Alphaproteobacteria</taxon>
        <taxon>Hyphomicrobiales</taxon>
        <taxon>Methylobacteriaceae</taxon>
        <taxon>Microvirga</taxon>
    </lineage>
</organism>
<dbReference type="Pfam" id="PF00459">
    <property type="entry name" value="Inositol_P"/>
    <property type="match status" value="1"/>
</dbReference>
<evidence type="ECO:0000256" key="2">
    <source>
        <dbReference type="PIRSR" id="PIRSR600760-2"/>
    </source>
</evidence>
<keyword evidence="2" id="KW-0479">Metal-binding</keyword>
<dbReference type="GO" id="GO:0008934">
    <property type="term" value="F:inositol monophosphate 1-phosphatase activity"/>
    <property type="evidence" value="ECO:0007669"/>
    <property type="project" value="TreeGrafter"/>
</dbReference>
<keyword evidence="3" id="KW-0614">Plasmid</keyword>
<dbReference type="GO" id="GO:0007165">
    <property type="term" value="P:signal transduction"/>
    <property type="evidence" value="ECO:0007669"/>
    <property type="project" value="TreeGrafter"/>
</dbReference>
<dbReference type="GO" id="GO:0046872">
    <property type="term" value="F:metal ion binding"/>
    <property type="evidence" value="ECO:0007669"/>
    <property type="project" value="UniProtKB-KW"/>
</dbReference>
<keyword evidence="2" id="KW-0460">Magnesium</keyword>
<geneLocation type="plasmid" evidence="3">
    <name>unnamed4</name>
</geneLocation>
<proteinExistence type="inferred from homology"/>
<dbReference type="SUPFAM" id="SSF56655">
    <property type="entry name" value="Carbohydrate phosphatase"/>
    <property type="match status" value="1"/>
</dbReference>
<dbReference type="KEGG" id="moc:BB934_42430"/>
<comment type="similarity">
    <text evidence="1">Belongs to the inositol monophosphatase superfamily.</text>
</comment>
<feature type="binding site" evidence="2">
    <location>
        <position position="217"/>
    </location>
    <ligand>
        <name>Mg(2+)</name>
        <dbReference type="ChEBI" id="CHEBI:18420"/>
        <label>1</label>
        <note>catalytic</note>
    </ligand>
</feature>
<dbReference type="AlphaFoldDB" id="A0A1B2EY65"/>
<dbReference type="RefSeq" id="WP_099515736.1">
    <property type="nucleotide sequence ID" value="NZ_CP016620.1"/>
</dbReference>
<dbReference type="GO" id="GO:0006020">
    <property type="term" value="P:inositol metabolic process"/>
    <property type="evidence" value="ECO:0007669"/>
    <property type="project" value="TreeGrafter"/>
</dbReference>
<feature type="binding site" evidence="2">
    <location>
        <position position="94"/>
    </location>
    <ligand>
        <name>Mg(2+)</name>
        <dbReference type="ChEBI" id="CHEBI:18420"/>
        <label>1</label>
        <note>catalytic</note>
    </ligand>
</feature>
<sequence length="271" mass="29108">MRSNVMDEVATIMRQAAAEAILPRYRKLLAGDVEEKTPGEVVTVADREAEQIISPRLAALLAGSRVVGEEAVATNPSLMDGLDEGRVWLVDPLDGTANFVAGSSAFSVMVAFLQDGRTMASWLLDPVSGQLSVASRGEGAFIDGVRVRASTVSLSASECRGSVLTRFLPEELKEQFQAGAARLSEVLPGAKCAGVDYPSIIQGTQNFLMFWRLLPWDHAPGALLVTEAGGHVARLDGSEYRPSDQRPGLLIGQSREVWDTVRSTLLKGRAE</sequence>
<evidence type="ECO:0000313" key="3">
    <source>
        <dbReference type="EMBL" id="ANY84896.1"/>
    </source>
</evidence>
<dbReference type="EMBL" id="CP016620">
    <property type="protein sequence ID" value="ANY84896.1"/>
    <property type="molecule type" value="Genomic_DNA"/>
</dbReference>
<feature type="binding site" evidence="2">
    <location>
        <position position="69"/>
    </location>
    <ligand>
        <name>Mg(2+)</name>
        <dbReference type="ChEBI" id="CHEBI:18420"/>
        <label>1</label>
        <note>catalytic</note>
    </ligand>
</feature>
<protein>
    <submittedName>
        <fullName evidence="3">Inositol monophosphatase</fullName>
    </submittedName>
</protein>
<reference evidence="3" key="1">
    <citation type="submission" date="2016-07" db="EMBL/GenBank/DDBJ databases">
        <title>Microvirga ossetica sp. nov. a new species of rhizobia isolated from root nodules of the legume species Vicia alpestris Steven originated from North Ossetia region in the Caucasus.</title>
        <authorList>
            <person name="Safronova V.I."/>
            <person name="Kuznetsova I.G."/>
            <person name="Sazanova A.L."/>
            <person name="Belimov A."/>
            <person name="Andronov E."/>
            <person name="Osledkin Y.S."/>
            <person name="Onishchuk O.P."/>
            <person name="Kurchak O.N."/>
            <person name="Shaposhnikov A.I."/>
            <person name="Willems A."/>
            <person name="Tikhonovich I.A."/>
        </authorList>
    </citation>
    <scope>NUCLEOTIDE SEQUENCE [LARGE SCALE GENOMIC DNA]</scope>
    <source>
        <strain evidence="3">V5/3M</strain>
        <plasmid evidence="3">unnamed4</plasmid>
    </source>
</reference>
<dbReference type="PANTHER" id="PTHR20854:SF4">
    <property type="entry name" value="INOSITOL-1-MONOPHOSPHATASE-RELATED"/>
    <property type="match status" value="1"/>
</dbReference>
<accession>A0A1B2EY65</accession>
<dbReference type="Gene3D" id="3.30.540.10">
    <property type="entry name" value="Fructose-1,6-Bisphosphatase, subunit A, domain 1"/>
    <property type="match status" value="1"/>
</dbReference>
<evidence type="ECO:0000256" key="1">
    <source>
        <dbReference type="ARBA" id="ARBA00009759"/>
    </source>
</evidence>
<dbReference type="Gene3D" id="3.40.190.80">
    <property type="match status" value="1"/>
</dbReference>
<comment type="cofactor">
    <cofactor evidence="2">
        <name>Mg(2+)</name>
        <dbReference type="ChEBI" id="CHEBI:18420"/>
    </cofactor>
</comment>